<organism evidence="3 4">
    <name type="scientific">Fusarium proliferatum (strain ET1)</name>
    <name type="common">Orchid endophyte fungus</name>
    <dbReference type="NCBI Taxonomy" id="1227346"/>
    <lineage>
        <taxon>Eukaryota</taxon>
        <taxon>Fungi</taxon>
        <taxon>Dikarya</taxon>
        <taxon>Ascomycota</taxon>
        <taxon>Pezizomycotina</taxon>
        <taxon>Sordariomycetes</taxon>
        <taxon>Hypocreomycetidae</taxon>
        <taxon>Hypocreales</taxon>
        <taxon>Nectriaceae</taxon>
        <taxon>Fusarium</taxon>
        <taxon>Fusarium fujikuroi species complex</taxon>
    </lineage>
</organism>
<dbReference type="GeneID" id="42053893"/>
<dbReference type="EMBL" id="FJOF01000016">
    <property type="protein sequence ID" value="CZR49241.1"/>
    <property type="molecule type" value="Genomic_DNA"/>
</dbReference>
<comment type="caution">
    <text evidence="3">The sequence shown here is derived from an EMBL/GenBank/DDBJ whole genome shotgun (WGS) entry which is preliminary data.</text>
</comment>
<gene>
    <name evidence="3" type="ORF">FPRO_09018</name>
</gene>
<feature type="transmembrane region" description="Helical" evidence="2">
    <location>
        <begin position="80"/>
        <end position="101"/>
    </location>
</feature>
<dbReference type="VEuPathDB" id="FungiDB:FPRO_09018"/>
<feature type="region of interest" description="Disordered" evidence="1">
    <location>
        <begin position="1"/>
        <end position="44"/>
    </location>
</feature>
<name>A0A1L7W9U0_FUSPR</name>
<sequence length="204" mass="22420">MTRNTRLKRKPLPSSPRKPSSPVSESLPSSSPPKSRSANKIRSSSKNCPVCKAILVNRNGSLARHVERHAKLAKIEVRTLLLFSSLLFSSLLPVLTFRQALNIDLNLPPMETPNFDVELAQNMWQSVPARRRATGGVFLDGPLAGKGFFEGMPNVFLPNGRVKPKLAWIKKDLESRVGRGPLRALKNANANAGSPLDSEDYMGI</sequence>
<proteinExistence type="predicted"/>
<feature type="compositionally biased region" description="Basic residues" evidence="1">
    <location>
        <begin position="1"/>
        <end position="11"/>
    </location>
</feature>
<evidence type="ECO:0000256" key="1">
    <source>
        <dbReference type="SAM" id="MobiDB-lite"/>
    </source>
</evidence>
<keyword evidence="2" id="KW-1133">Transmembrane helix</keyword>
<keyword evidence="2" id="KW-0472">Membrane</keyword>
<protein>
    <submittedName>
        <fullName evidence="3">Uncharacterized protein</fullName>
    </submittedName>
</protein>
<keyword evidence="4" id="KW-1185">Reference proteome</keyword>
<accession>A0A1L7W9U0</accession>
<dbReference type="RefSeq" id="XP_031089744.1">
    <property type="nucleotide sequence ID" value="XM_031224490.1"/>
</dbReference>
<dbReference type="AlphaFoldDB" id="A0A1L7W9U0"/>
<reference evidence="4" key="1">
    <citation type="journal article" date="2016" name="Genome Biol. Evol.">
        <title>Comparative 'omics' of the Fusarium fujikuroi species complex highlights differences in genetic potential and metabolite synthesis.</title>
        <authorList>
            <person name="Niehaus E.-M."/>
            <person name="Muensterkoetter M."/>
            <person name="Proctor R.H."/>
            <person name="Brown D.W."/>
            <person name="Sharon A."/>
            <person name="Idan Y."/>
            <person name="Oren-Young L."/>
            <person name="Sieber C.M."/>
            <person name="Novak O."/>
            <person name="Pencik A."/>
            <person name="Tarkowska D."/>
            <person name="Hromadova K."/>
            <person name="Freeman S."/>
            <person name="Maymon M."/>
            <person name="Elazar M."/>
            <person name="Youssef S.A."/>
            <person name="El-Shabrawy E.S.M."/>
            <person name="Shalaby A.B.A."/>
            <person name="Houterman P."/>
            <person name="Brock N.L."/>
            <person name="Burkhardt I."/>
            <person name="Tsavkelova E.A."/>
            <person name="Dickschat J.S."/>
            <person name="Galuszka P."/>
            <person name="Gueldener U."/>
            <person name="Tudzynski B."/>
        </authorList>
    </citation>
    <scope>NUCLEOTIDE SEQUENCE [LARGE SCALE GENOMIC DNA]</scope>
    <source>
        <strain evidence="4">ET1</strain>
    </source>
</reference>
<evidence type="ECO:0000313" key="4">
    <source>
        <dbReference type="Proteomes" id="UP000183971"/>
    </source>
</evidence>
<feature type="compositionally biased region" description="Low complexity" evidence="1">
    <location>
        <begin position="15"/>
        <end position="36"/>
    </location>
</feature>
<dbReference type="Proteomes" id="UP000183971">
    <property type="component" value="Unassembled WGS sequence"/>
</dbReference>
<evidence type="ECO:0000256" key="2">
    <source>
        <dbReference type="SAM" id="Phobius"/>
    </source>
</evidence>
<evidence type="ECO:0000313" key="3">
    <source>
        <dbReference type="EMBL" id="CZR49241.1"/>
    </source>
</evidence>
<keyword evidence="2" id="KW-0812">Transmembrane</keyword>